<organism evidence="2 3">
    <name type="scientific">[Empedobacter] haloabium</name>
    <dbReference type="NCBI Taxonomy" id="592317"/>
    <lineage>
        <taxon>Bacteria</taxon>
        <taxon>Pseudomonadati</taxon>
        <taxon>Pseudomonadota</taxon>
        <taxon>Betaproteobacteria</taxon>
        <taxon>Burkholderiales</taxon>
        <taxon>Oxalobacteraceae</taxon>
        <taxon>Telluria group</taxon>
        <taxon>Telluria group incertae sedis</taxon>
    </lineage>
</organism>
<evidence type="ECO:0000256" key="1">
    <source>
        <dbReference type="SAM" id="MobiDB-lite"/>
    </source>
</evidence>
<feature type="region of interest" description="Disordered" evidence="1">
    <location>
        <begin position="37"/>
        <end position="56"/>
    </location>
</feature>
<gene>
    <name evidence="2" type="ORF">E7V67_008190</name>
</gene>
<reference evidence="2 3" key="1">
    <citation type="journal article" date="2019" name="Int. J. Syst. Evol. Microbiol.">
        <title>The Draft Whole-Genome Sequence of the Antibiotic Producer Empedobacter haloabium ATCC 31962 Provides Indications for Its Taxonomic Reclassification.</title>
        <authorList>
            <person name="Miess H."/>
            <person name="Arlt P."/>
            <person name="Apel A.K."/>
            <person name="Weber T."/>
            <person name="Nieselt K."/>
            <person name="Hanssen F."/>
            <person name="Czemmel S."/>
            <person name="Nahnsen S."/>
            <person name="Gross H."/>
        </authorList>
    </citation>
    <scope>NUCLEOTIDE SEQUENCE [LARGE SCALE GENOMIC DNA]</scope>
    <source>
        <strain evidence="2 3">ATCC 31962</strain>
    </source>
</reference>
<evidence type="ECO:0000313" key="2">
    <source>
        <dbReference type="EMBL" id="WUR15073.1"/>
    </source>
</evidence>
<accession>A0ABZ1USZ3</accession>
<sequence>MSASFPSTRPADIEALADSLSASASALHERIMRAIRRNGQQADRTDGDAPADVADGVDGGGITHADAQALFEQEVALRQQANSLYVDAARLATAGLVVPQAQLLEVTARARETIRKLDRAKDIAGIVAALLGLTGAIVGAQAKEAAAALEDLRDNLDAYRADSRKPDDGHTMGA</sequence>
<evidence type="ECO:0000313" key="3">
    <source>
        <dbReference type="Proteomes" id="UP000321323"/>
    </source>
</evidence>
<keyword evidence="3" id="KW-1185">Reference proteome</keyword>
<proteinExistence type="predicted"/>
<name>A0ABZ1USZ3_9BURK</name>
<dbReference type="EMBL" id="CP136508">
    <property type="protein sequence ID" value="WUR15073.1"/>
    <property type="molecule type" value="Genomic_DNA"/>
</dbReference>
<dbReference type="Proteomes" id="UP000321323">
    <property type="component" value="Chromosome"/>
</dbReference>
<protein>
    <submittedName>
        <fullName evidence="2">Uncharacterized protein</fullName>
    </submittedName>
</protein>